<reference evidence="1" key="1">
    <citation type="submission" date="2020-03" db="EMBL/GenBank/DDBJ databases">
        <title>The deep terrestrial virosphere.</title>
        <authorList>
            <person name="Holmfeldt K."/>
            <person name="Nilsson E."/>
            <person name="Simone D."/>
            <person name="Lopez-Fernandez M."/>
            <person name="Wu X."/>
            <person name="de Brujin I."/>
            <person name="Lundin D."/>
            <person name="Andersson A."/>
            <person name="Bertilsson S."/>
            <person name="Dopson M."/>
        </authorList>
    </citation>
    <scope>NUCLEOTIDE SEQUENCE</scope>
    <source>
        <strain evidence="1">TM448A00108</strain>
    </source>
</reference>
<name>A0A6H1ZB05_9ZZZZ</name>
<organism evidence="1">
    <name type="scientific">viral metagenome</name>
    <dbReference type="NCBI Taxonomy" id="1070528"/>
    <lineage>
        <taxon>unclassified sequences</taxon>
        <taxon>metagenomes</taxon>
        <taxon>organismal metagenomes</taxon>
    </lineage>
</organism>
<evidence type="ECO:0000313" key="1">
    <source>
        <dbReference type="EMBL" id="QJA44455.1"/>
    </source>
</evidence>
<proteinExistence type="predicted"/>
<protein>
    <submittedName>
        <fullName evidence="1">Uncharacterized protein</fullName>
    </submittedName>
</protein>
<dbReference type="AlphaFoldDB" id="A0A6H1ZB05"/>
<sequence>MMNNNHTRWKKGLSGKNLQRIQELNPTSVSFDISCPKVECIVELNGIIGVGISICSTLDYFNISRGKNIAIGRAMKAINKRTSDDPVRSSWEEFPDSWSKRQIKRVLSNSKEEKSRFSILSNPVPEVQ</sequence>
<gene>
    <name evidence="1" type="ORF">TM448A00108_0082</name>
</gene>
<dbReference type="EMBL" id="MT143976">
    <property type="protein sequence ID" value="QJA44455.1"/>
    <property type="molecule type" value="Genomic_DNA"/>
</dbReference>
<accession>A0A6H1ZB05</accession>